<dbReference type="InterPro" id="IPR006485">
    <property type="entry name" value="Phage-like_holin"/>
</dbReference>
<reference evidence="2" key="1">
    <citation type="journal article" date="2019" name="Int. J. Syst. Evol. Microbiol.">
        <title>The Global Catalogue of Microorganisms (GCM) 10K type strain sequencing project: providing services to taxonomists for standard genome sequencing and annotation.</title>
        <authorList>
            <consortium name="The Broad Institute Genomics Platform"/>
            <consortium name="The Broad Institute Genome Sequencing Center for Infectious Disease"/>
            <person name="Wu L."/>
            <person name="Ma J."/>
        </authorList>
    </citation>
    <scope>NUCLEOTIDE SEQUENCE [LARGE SCALE GENOMIC DNA]</scope>
    <source>
        <strain evidence="2">CGMCC 1.12942</strain>
    </source>
</reference>
<evidence type="ECO:0000313" key="1">
    <source>
        <dbReference type="EMBL" id="MFC7440357.1"/>
    </source>
</evidence>
<name>A0ABW2RHG9_9BACL</name>
<organism evidence="1 2">
    <name type="scientific">Laceyella putida</name>
    <dbReference type="NCBI Taxonomy" id="110101"/>
    <lineage>
        <taxon>Bacteria</taxon>
        <taxon>Bacillati</taxon>
        <taxon>Bacillota</taxon>
        <taxon>Bacilli</taxon>
        <taxon>Bacillales</taxon>
        <taxon>Thermoactinomycetaceae</taxon>
        <taxon>Laceyella</taxon>
    </lineage>
</organism>
<sequence length="69" mass="7387">MNLMKRLGNWGFIASSVAFAALVARLFGVEFVGEDVQTTVDVVLSILVALGLINDPTTNNKGYLDDPST</sequence>
<dbReference type="EMBL" id="JBHTBW010000009">
    <property type="protein sequence ID" value="MFC7440357.1"/>
    <property type="molecule type" value="Genomic_DNA"/>
</dbReference>
<dbReference type="RefSeq" id="WP_379863603.1">
    <property type="nucleotide sequence ID" value="NZ_JBHTBW010000009.1"/>
</dbReference>
<gene>
    <name evidence="1" type="ORF">ACFQNG_04195</name>
</gene>
<proteinExistence type="predicted"/>
<accession>A0ABW2RHG9</accession>
<dbReference type="Pfam" id="PF04531">
    <property type="entry name" value="Phage_holin_1"/>
    <property type="match status" value="1"/>
</dbReference>
<comment type="caution">
    <text evidence="1">The sequence shown here is derived from an EMBL/GenBank/DDBJ whole genome shotgun (WGS) entry which is preliminary data.</text>
</comment>
<keyword evidence="2" id="KW-1185">Reference proteome</keyword>
<dbReference type="Proteomes" id="UP001596500">
    <property type="component" value="Unassembled WGS sequence"/>
</dbReference>
<protein>
    <submittedName>
        <fullName evidence="1">Phage holin</fullName>
    </submittedName>
</protein>
<evidence type="ECO:0000313" key="2">
    <source>
        <dbReference type="Proteomes" id="UP001596500"/>
    </source>
</evidence>